<name>A0AAE0GYG6_9CHLO</name>
<dbReference type="EMBL" id="LGRX02001256">
    <property type="protein sequence ID" value="KAK3286478.1"/>
    <property type="molecule type" value="Genomic_DNA"/>
</dbReference>
<accession>A0AAE0GYG6</accession>
<dbReference type="Proteomes" id="UP001190700">
    <property type="component" value="Unassembled WGS sequence"/>
</dbReference>
<evidence type="ECO:0000313" key="2">
    <source>
        <dbReference type="Proteomes" id="UP001190700"/>
    </source>
</evidence>
<keyword evidence="2" id="KW-1185">Reference proteome</keyword>
<dbReference type="AlphaFoldDB" id="A0AAE0GYG6"/>
<organism evidence="1 2">
    <name type="scientific">Cymbomonas tetramitiformis</name>
    <dbReference type="NCBI Taxonomy" id="36881"/>
    <lineage>
        <taxon>Eukaryota</taxon>
        <taxon>Viridiplantae</taxon>
        <taxon>Chlorophyta</taxon>
        <taxon>Pyramimonadophyceae</taxon>
        <taxon>Pyramimonadales</taxon>
        <taxon>Pyramimonadaceae</taxon>
        <taxon>Cymbomonas</taxon>
    </lineage>
</organism>
<protein>
    <submittedName>
        <fullName evidence="1">Uncharacterized protein</fullName>
    </submittedName>
</protein>
<reference evidence="1 2" key="1">
    <citation type="journal article" date="2015" name="Genome Biol. Evol.">
        <title>Comparative Genomics of a Bacterivorous Green Alga Reveals Evolutionary Causalities and Consequences of Phago-Mixotrophic Mode of Nutrition.</title>
        <authorList>
            <person name="Burns J.A."/>
            <person name="Paasch A."/>
            <person name="Narechania A."/>
            <person name="Kim E."/>
        </authorList>
    </citation>
    <scope>NUCLEOTIDE SEQUENCE [LARGE SCALE GENOMIC DNA]</scope>
    <source>
        <strain evidence="1 2">PLY_AMNH</strain>
    </source>
</reference>
<evidence type="ECO:0000313" key="1">
    <source>
        <dbReference type="EMBL" id="KAK3286478.1"/>
    </source>
</evidence>
<comment type="caution">
    <text evidence="1">The sequence shown here is derived from an EMBL/GenBank/DDBJ whole genome shotgun (WGS) entry which is preliminary data.</text>
</comment>
<sequence length="182" mass="20459">MPLLEEADCKAEEALKEETVPLRVKTAKLVVEEMMVPLVVGVMETMVGVLLRRAEAARVAPRVVMEPIPMEKMRVGKGIQMILALRVEGMDLVILESVVMETLTRCKLRDLLREDCKDEHFICRCACAAGCADNVRRARNVICRRLHSGVWILSIESKMAVQLDRSLQFTTGNRSPTLWVPS</sequence>
<gene>
    <name evidence="1" type="ORF">CYMTET_5980</name>
</gene>
<proteinExistence type="predicted"/>